<dbReference type="InterPro" id="IPR006827">
    <property type="entry name" value="Lant_deHydtase_N"/>
</dbReference>
<evidence type="ECO:0000259" key="2">
    <source>
        <dbReference type="Pfam" id="PF14028"/>
    </source>
</evidence>
<comment type="caution">
    <text evidence="3">The sequence shown here is derived from an EMBL/GenBank/DDBJ whole genome shotgun (WGS) entry which is preliminary data.</text>
</comment>
<dbReference type="InterPro" id="IPR023809">
    <property type="entry name" value="Thiopep_bacteriocin_synth_dom"/>
</dbReference>
<reference evidence="4" key="1">
    <citation type="journal article" date="2019" name="Int. J. Syst. Evol. Microbiol.">
        <title>The Global Catalogue of Microorganisms (GCM) 10K type strain sequencing project: providing services to taxonomists for standard genome sequencing and annotation.</title>
        <authorList>
            <consortium name="The Broad Institute Genomics Platform"/>
            <consortium name="The Broad Institute Genome Sequencing Center for Infectious Disease"/>
            <person name="Wu L."/>
            <person name="Ma J."/>
        </authorList>
    </citation>
    <scope>NUCLEOTIDE SEQUENCE [LARGE SCALE GENOMIC DNA]</scope>
    <source>
        <strain evidence="4">JCM 9377</strain>
    </source>
</reference>
<dbReference type="RefSeq" id="WP_344838732.1">
    <property type="nucleotide sequence ID" value="NZ_BAAAUV010000039.1"/>
</dbReference>
<evidence type="ECO:0000313" key="3">
    <source>
        <dbReference type="EMBL" id="GAA3239882.1"/>
    </source>
</evidence>
<dbReference type="Proteomes" id="UP001501237">
    <property type="component" value="Unassembled WGS sequence"/>
</dbReference>
<feature type="domain" description="Lantibiotic dehydratase N-terminal" evidence="1">
    <location>
        <begin position="35"/>
        <end position="637"/>
    </location>
</feature>
<keyword evidence="4" id="KW-1185">Reference proteome</keyword>
<accession>A0ABP6QLC1</accession>
<dbReference type="Pfam" id="PF14028">
    <property type="entry name" value="Lant_dehydr_C"/>
    <property type="match status" value="1"/>
</dbReference>
<gene>
    <name evidence="3" type="ORF">GCM10010468_76300</name>
</gene>
<sequence length="958" mass="104491">MFAVAALPVLARIPLLPAAPEDGKQSGDLLEECLFLASRAAYAAADGEHRRVTERGYDLRARWRPTPFGVFAGVTWAFLDPTGRTELALRRQHQARSLPSGAWLSEIASIVVSDPSVLDGLTLFGTGLAVRRGDRLEAEVSARPGGIIQRSTIRATSVTNTILSLSARGVSFRDLHNELCTRWPTAPPERFATVIETMIRTGFLVTDLLPARPSDDPLRHLSDRIPQEHELREPLLRLRSLLTQADRLPPGRPARLAALMSAQRTADALTMQESPLSVDTTADATIILPTVLGAEAAAAAAALWTVGRDLDPLAQFHRRFLERYGRHRDVPLLELLDPATGLGFDSNPKEDKDQPSTRRAALAALYHQAVAAGALEVQLTESDLDALRGPSEEGPPRTCEIYVQVIADSRDDLAAGQLRLAVGPSSGTRAAGSSLGRLLPALPKMTTPRTDEDSDALVAELLVAPRATPALFLAPPTGLAPAAIAVGVPVNHDHLTLDDLVVGSNGHHIIIWSLSRNQRVIPVLFSKIAPALLTPVAYFLHLAGLAGTRTWKGWSWEHLADMPFQPRVRYGRTILAPARWALPPAVRKASTDRTTWDRHLDHWVQTATPPPPSVIVTDDLDRRLPLDLSRGDDRELLRRYVRAGLTTVAETPGGAGAVQEVVTGPHGRHVLELVIPLTNSTRSLRTQPRPSVIKTPCRVRMPGHGRYLPGTDWLSLSIPGPEHYLDDLLISLAAIIGKHHTDPWFWLRYSSPQHGPHLRARFHGKPADLSGRLLPVLADWADTTAGLATGFTIETYEQEIERYGGDDASISAAEHVFATDSAFAVYALSKSSHPNERLGLAALSAATIASLVADDGLAALSRPRLDRTERQRAATLRPRTRALYGSMRNGSKAVSLLEHPTWTARTDALLAYRDTLNPDRRTDCASSMIHMHCNRLLSSTTLEPISRALAVDLLHWRP</sequence>
<evidence type="ECO:0000313" key="4">
    <source>
        <dbReference type="Proteomes" id="UP001501237"/>
    </source>
</evidence>
<organism evidence="3 4">
    <name type="scientific">Actinocorallia longicatena</name>
    <dbReference type="NCBI Taxonomy" id="111803"/>
    <lineage>
        <taxon>Bacteria</taxon>
        <taxon>Bacillati</taxon>
        <taxon>Actinomycetota</taxon>
        <taxon>Actinomycetes</taxon>
        <taxon>Streptosporangiales</taxon>
        <taxon>Thermomonosporaceae</taxon>
        <taxon>Actinocorallia</taxon>
    </lineage>
</organism>
<evidence type="ECO:0000259" key="1">
    <source>
        <dbReference type="Pfam" id="PF04738"/>
    </source>
</evidence>
<dbReference type="EMBL" id="BAAAUV010000039">
    <property type="protein sequence ID" value="GAA3239882.1"/>
    <property type="molecule type" value="Genomic_DNA"/>
</dbReference>
<dbReference type="NCBIfam" id="TIGR03891">
    <property type="entry name" value="thiopep_ocin"/>
    <property type="match status" value="1"/>
</dbReference>
<proteinExistence type="predicted"/>
<feature type="domain" description="Thiopeptide-type bacteriocin biosynthesis" evidence="2">
    <location>
        <begin position="713"/>
        <end position="951"/>
    </location>
</feature>
<protein>
    <submittedName>
        <fullName evidence="3">Lantibiotic dehydratase</fullName>
    </submittedName>
</protein>
<dbReference type="Pfam" id="PF04738">
    <property type="entry name" value="Lant_dehydr_N"/>
    <property type="match status" value="1"/>
</dbReference>
<name>A0ABP6QLC1_9ACTN</name>